<feature type="region of interest" description="Disordered" evidence="1">
    <location>
        <begin position="114"/>
        <end position="151"/>
    </location>
</feature>
<evidence type="ECO:0000313" key="2">
    <source>
        <dbReference type="EnsemblMetazoa" id="CJA16497.1"/>
    </source>
</evidence>
<evidence type="ECO:0000256" key="1">
    <source>
        <dbReference type="SAM" id="MobiDB-lite"/>
    </source>
</evidence>
<dbReference type="AlphaFoldDB" id="A0A8R1I637"/>
<feature type="region of interest" description="Disordered" evidence="1">
    <location>
        <begin position="495"/>
        <end position="516"/>
    </location>
</feature>
<proteinExistence type="predicted"/>
<feature type="compositionally biased region" description="Low complexity" evidence="1">
    <location>
        <begin position="136"/>
        <end position="151"/>
    </location>
</feature>
<reference evidence="3" key="1">
    <citation type="submission" date="2010-08" db="EMBL/GenBank/DDBJ databases">
        <authorList>
            <consortium name="Caenorhabditis japonica Sequencing Consortium"/>
            <person name="Wilson R.K."/>
        </authorList>
    </citation>
    <scope>NUCLEOTIDE SEQUENCE [LARGE SCALE GENOMIC DNA]</scope>
    <source>
        <strain evidence="3">DF5081</strain>
    </source>
</reference>
<evidence type="ECO:0000313" key="3">
    <source>
        <dbReference type="Proteomes" id="UP000005237"/>
    </source>
</evidence>
<name>A0A8R1I637_CAEJA</name>
<sequence>MSCYDKHKGRYGRHRLRYCQVLLQHEPDSLGQVKVRYDRYSSRYDSPATIPSEYLECSRKDNGDNLRSSSSVSSGLGAHWKKINSIIVPPRPMSAHAPSSFDFSTGTSSFNDTLHSITPTDAKSSFSSEGTIQKGSSSFSTSSSSSSSAATSSSSVASSVASSTASSTASASSTVKTNPEPMTLLTESTDKREERQCLSLQNQGLRELSTVLDQNFDEIIDTIIQVKVAYGIDKNASEQFWKKYDLYANALEEKADEVQAYLDAKSNKLLDIGSMLVNEFRKKTRIEEFVRAREAFFEQNVSTMSMMESNQRRIERIQKLIMNYQVDHGPLTTFEQEDVRTDDVFYAICKMIGELPLNASELKDLKEFIQKTDQHPNYSRIYKCDLVWRRLIATMSVWNEQKTATLKSEGFKSVCNLNAFVSSSFALSDLSNNDANLNDLASALRTSQVKTAVEGPNNVIEMGPWSSLATAYSSGEVTANSKSLGEPRTLSSYEYHSSADQGQSTLSSLSTHSMPSQVVEHLPKSSTSDESAIALKTALSRDVPVVFGPSRCGPNTERFEQSTIGAITTNSQASIDFSSASLEDIVEEALHTAKEKSTTDATTLLEALKSSASKCGVAISDLLTAVSSSSESLSNTQSSHSCAH</sequence>
<reference evidence="2" key="2">
    <citation type="submission" date="2022-06" db="UniProtKB">
        <authorList>
            <consortium name="EnsemblMetazoa"/>
        </authorList>
    </citation>
    <scope>IDENTIFICATION</scope>
    <source>
        <strain evidence="2">DF5081</strain>
    </source>
</reference>
<accession>A0A8R1I637</accession>
<dbReference type="Proteomes" id="UP000005237">
    <property type="component" value="Unassembled WGS sequence"/>
</dbReference>
<keyword evidence="3" id="KW-1185">Reference proteome</keyword>
<protein>
    <submittedName>
        <fullName evidence="2">Uncharacterized protein</fullName>
    </submittedName>
</protein>
<organism evidence="2 3">
    <name type="scientific">Caenorhabditis japonica</name>
    <dbReference type="NCBI Taxonomy" id="281687"/>
    <lineage>
        <taxon>Eukaryota</taxon>
        <taxon>Metazoa</taxon>
        <taxon>Ecdysozoa</taxon>
        <taxon>Nematoda</taxon>
        <taxon>Chromadorea</taxon>
        <taxon>Rhabditida</taxon>
        <taxon>Rhabditina</taxon>
        <taxon>Rhabditomorpha</taxon>
        <taxon>Rhabditoidea</taxon>
        <taxon>Rhabditidae</taxon>
        <taxon>Peloderinae</taxon>
        <taxon>Caenorhabditis</taxon>
    </lineage>
</organism>
<feature type="compositionally biased region" description="Polar residues" evidence="1">
    <location>
        <begin position="114"/>
        <end position="135"/>
    </location>
</feature>
<dbReference type="EnsemblMetazoa" id="CJA16497.1">
    <property type="protein sequence ID" value="CJA16497.1"/>
    <property type="gene ID" value="WBGene00135700"/>
</dbReference>
<feature type="region of interest" description="Disordered" evidence="1">
    <location>
        <begin position="167"/>
        <end position="195"/>
    </location>
</feature>